<dbReference type="InterPro" id="IPR009057">
    <property type="entry name" value="Homeodomain-like_sf"/>
</dbReference>
<dbReference type="InterPro" id="IPR044841">
    <property type="entry name" value="LUX/BOA-like"/>
</dbReference>
<dbReference type="Proteomes" id="UP001152561">
    <property type="component" value="Unassembled WGS sequence"/>
</dbReference>
<proteinExistence type="predicted"/>
<evidence type="ECO:0000313" key="6">
    <source>
        <dbReference type="Proteomes" id="UP001152561"/>
    </source>
</evidence>
<dbReference type="PANTHER" id="PTHR31442">
    <property type="entry name" value="HOMEODOMAIN-LIKE SUPERFAMILY PROTEIN-RELATED"/>
    <property type="match status" value="1"/>
</dbReference>
<evidence type="ECO:0000256" key="4">
    <source>
        <dbReference type="ARBA" id="ARBA00023242"/>
    </source>
</evidence>
<keyword evidence="6" id="KW-1185">Reference proteome</keyword>
<dbReference type="NCBIfam" id="TIGR01557">
    <property type="entry name" value="myb_SHAQKYF"/>
    <property type="match status" value="1"/>
</dbReference>
<evidence type="ECO:0000256" key="2">
    <source>
        <dbReference type="ARBA" id="ARBA00023015"/>
    </source>
</evidence>
<protein>
    <submittedName>
        <fullName evidence="5">Uncharacterized protein</fullName>
    </submittedName>
</protein>
<evidence type="ECO:0000256" key="1">
    <source>
        <dbReference type="ARBA" id="ARBA00004123"/>
    </source>
</evidence>
<dbReference type="GO" id="GO:0003677">
    <property type="term" value="F:DNA binding"/>
    <property type="evidence" value="ECO:0007669"/>
    <property type="project" value="InterPro"/>
</dbReference>
<dbReference type="InterPro" id="IPR006447">
    <property type="entry name" value="Myb_dom_plants"/>
</dbReference>
<dbReference type="PANTHER" id="PTHR31442:SF29">
    <property type="entry name" value="HOMEODOMAIN-LIKE SUPERFAMILY PROTEIN"/>
    <property type="match status" value="1"/>
</dbReference>
<comment type="subcellular location">
    <subcellularLocation>
        <location evidence="1">Nucleus</location>
    </subcellularLocation>
</comment>
<organism evidence="5 6">
    <name type="scientific">Anisodus acutangulus</name>
    <dbReference type="NCBI Taxonomy" id="402998"/>
    <lineage>
        <taxon>Eukaryota</taxon>
        <taxon>Viridiplantae</taxon>
        <taxon>Streptophyta</taxon>
        <taxon>Embryophyta</taxon>
        <taxon>Tracheophyta</taxon>
        <taxon>Spermatophyta</taxon>
        <taxon>Magnoliopsida</taxon>
        <taxon>eudicotyledons</taxon>
        <taxon>Gunneridae</taxon>
        <taxon>Pentapetalae</taxon>
        <taxon>asterids</taxon>
        <taxon>lamiids</taxon>
        <taxon>Solanales</taxon>
        <taxon>Solanaceae</taxon>
        <taxon>Solanoideae</taxon>
        <taxon>Hyoscyameae</taxon>
        <taxon>Anisodus</taxon>
    </lineage>
</organism>
<evidence type="ECO:0000256" key="3">
    <source>
        <dbReference type="ARBA" id="ARBA00023163"/>
    </source>
</evidence>
<keyword evidence="2" id="KW-0805">Transcription regulation</keyword>
<keyword evidence="3" id="KW-0804">Transcription</keyword>
<dbReference type="AlphaFoldDB" id="A0A9Q1LUV1"/>
<reference evidence="6" key="1">
    <citation type="journal article" date="2023" name="Proc. Natl. Acad. Sci. U.S.A.">
        <title>Genomic and structural basis for evolution of tropane alkaloid biosynthesis.</title>
        <authorList>
            <person name="Wanga Y.-J."/>
            <person name="Taina T."/>
            <person name="Yua J.-Y."/>
            <person name="Lia J."/>
            <person name="Xua B."/>
            <person name="Chenc J."/>
            <person name="D'Auriad J.C."/>
            <person name="Huanga J.-P."/>
            <person name="Huanga S.-X."/>
        </authorList>
    </citation>
    <scope>NUCLEOTIDE SEQUENCE [LARGE SCALE GENOMIC DNA]</scope>
    <source>
        <strain evidence="6">cv. KIB-2019</strain>
    </source>
</reference>
<dbReference type="EMBL" id="JAJAGQ010000014">
    <property type="protein sequence ID" value="KAJ8543780.1"/>
    <property type="molecule type" value="Genomic_DNA"/>
</dbReference>
<name>A0A9Q1LUV1_9SOLA</name>
<sequence length="232" mass="26581">MEEKRKEEEVHINLEQKQRLIWTPQLHLKFLKAVNALDGETKAQPKALLKLMNVPNLTHRHVASHLQKHRLRVMRSTGNSASKTKLNIKSSSCYGMDNIKELLKDVMIKNNEEDHIIITKCPNEVFGIVGNEKIDDNKDTSARESNSRLTSSCGIGVVNFQEGNYYTQGFERQDVELQFSRGQIENQNNLVEYFGNMPNLEVNNGTMDDLFCSSHLEDISMCEAEIMKILEE</sequence>
<dbReference type="GO" id="GO:0003700">
    <property type="term" value="F:DNA-binding transcription factor activity"/>
    <property type="evidence" value="ECO:0007669"/>
    <property type="project" value="InterPro"/>
</dbReference>
<dbReference type="Gene3D" id="1.10.10.60">
    <property type="entry name" value="Homeodomain-like"/>
    <property type="match status" value="1"/>
</dbReference>
<gene>
    <name evidence="5" type="ORF">K7X08_025398</name>
</gene>
<dbReference type="GO" id="GO:0005634">
    <property type="term" value="C:nucleus"/>
    <property type="evidence" value="ECO:0007669"/>
    <property type="project" value="UniProtKB-SubCell"/>
</dbReference>
<keyword evidence="4" id="KW-0539">Nucleus</keyword>
<accession>A0A9Q1LUV1</accession>
<dbReference type="FunFam" id="1.10.10.60:FF:000007">
    <property type="entry name" value="Two-component response regulator"/>
    <property type="match status" value="1"/>
</dbReference>
<comment type="caution">
    <text evidence="5">The sequence shown here is derived from an EMBL/GenBank/DDBJ whole genome shotgun (WGS) entry which is preliminary data.</text>
</comment>
<dbReference type="OrthoDB" id="1219284at2759"/>
<dbReference type="SUPFAM" id="SSF46689">
    <property type="entry name" value="Homeodomain-like"/>
    <property type="match status" value="1"/>
</dbReference>
<evidence type="ECO:0000313" key="5">
    <source>
        <dbReference type="EMBL" id="KAJ8543780.1"/>
    </source>
</evidence>